<dbReference type="Pfam" id="PF07609">
    <property type="entry name" value="DUF1572"/>
    <property type="match status" value="1"/>
</dbReference>
<keyword evidence="2" id="KW-1185">Reference proteome</keyword>
<proteinExistence type="predicted"/>
<dbReference type="EMBL" id="QMFB01000004">
    <property type="protein sequence ID" value="RAV21467.1"/>
    <property type="molecule type" value="Genomic_DNA"/>
</dbReference>
<gene>
    <name evidence="1" type="ORF">DQG23_09325</name>
</gene>
<sequence>MFLLCLCEIKGGVSFLDSTSLLIEFLLMKYKSEKKWTLYVIEQLSDEDIVWAPTPESNSIANIVAHIWGTVHQRIETVFFNVSDTRNRDKEFERGLQLSKGQALALITRSFELIIEVLEKVKVKPEMLVDQPYLNLPPLTNSGVDNNVTVLEMMLHQFRHLPGHTGQITYIAKMRKGQLYW</sequence>
<dbReference type="AlphaFoldDB" id="A0A329MU41"/>
<dbReference type="SUPFAM" id="SSF109854">
    <property type="entry name" value="DinB/YfiT-like putative metalloenzymes"/>
    <property type="match status" value="1"/>
</dbReference>
<organism evidence="1 2">
    <name type="scientific">Paenibacillus contaminans</name>
    <dbReference type="NCBI Taxonomy" id="450362"/>
    <lineage>
        <taxon>Bacteria</taxon>
        <taxon>Bacillati</taxon>
        <taxon>Bacillota</taxon>
        <taxon>Bacilli</taxon>
        <taxon>Bacillales</taxon>
        <taxon>Paenibacillaceae</taxon>
        <taxon>Paenibacillus</taxon>
    </lineage>
</organism>
<accession>A0A329MU41</accession>
<name>A0A329MU41_9BACL</name>
<evidence type="ECO:0008006" key="3">
    <source>
        <dbReference type="Google" id="ProtNLM"/>
    </source>
</evidence>
<evidence type="ECO:0000313" key="1">
    <source>
        <dbReference type="EMBL" id="RAV21467.1"/>
    </source>
</evidence>
<reference evidence="1 2" key="1">
    <citation type="journal article" date="2009" name="Int. J. Syst. Evol. Microbiol.">
        <title>Paenibacillus contaminans sp. nov., isolated from a contaminated laboratory plate.</title>
        <authorList>
            <person name="Chou J.H."/>
            <person name="Lee J.H."/>
            <person name="Lin M.C."/>
            <person name="Chang P.S."/>
            <person name="Arun A.B."/>
            <person name="Young C.C."/>
            <person name="Chen W.M."/>
        </authorList>
    </citation>
    <scope>NUCLEOTIDE SEQUENCE [LARGE SCALE GENOMIC DNA]</scope>
    <source>
        <strain evidence="1 2">CKOBP-6</strain>
    </source>
</reference>
<protein>
    <recommendedName>
        <fullName evidence="3">DUF1572 domain-containing protein</fullName>
    </recommendedName>
</protein>
<dbReference type="Gene3D" id="1.20.120.450">
    <property type="entry name" value="dinb family like domain"/>
    <property type="match status" value="1"/>
</dbReference>
<dbReference type="InterPro" id="IPR034660">
    <property type="entry name" value="DinB/YfiT-like"/>
</dbReference>
<dbReference type="InterPro" id="IPR011466">
    <property type="entry name" value="DUF1572"/>
</dbReference>
<dbReference type="Proteomes" id="UP000250369">
    <property type="component" value="Unassembled WGS sequence"/>
</dbReference>
<comment type="caution">
    <text evidence="1">The sequence shown here is derived from an EMBL/GenBank/DDBJ whole genome shotgun (WGS) entry which is preliminary data.</text>
</comment>
<evidence type="ECO:0000313" key="2">
    <source>
        <dbReference type="Proteomes" id="UP000250369"/>
    </source>
</evidence>